<dbReference type="GO" id="GO:0008289">
    <property type="term" value="F:lipid binding"/>
    <property type="evidence" value="ECO:0007669"/>
    <property type="project" value="UniProtKB-KW"/>
</dbReference>
<feature type="compositionally biased region" description="Low complexity" evidence="6">
    <location>
        <begin position="104"/>
        <end position="131"/>
    </location>
</feature>
<dbReference type="GO" id="GO:0061817">
    <property type="term" value="P:endoplasmic reticulum-plasma membrane tethering"/>
    <property type="evidence" value="ECO:0007669"/>
    <property type="project" value="InterPro"/>
</dbReference>
<feature type="domain" description="C2" evidence="8">
    <location>
        <begin position="736"/>
        <end position="872"/>
    </location>
</feature>
<reference evidence="10 11" key="1">
    <citation type="submission" date="2016-07" db="EMBL/GenBank/DDBJ databases">
        <title>Pervasive Adenine N6-methylation of Active Genes in Fungi.</title>
        <authorList>
            <consortium name="DOE Joint Genome Institute"/>
            <person name="Mondo S.J."/>
            <person name="Dannebaum R.O."/>
            <person name="Kuo R.C."/>
            <person name="Labutti K."/>
            <person name="Haridas S."/>
            <person name="Kuo A."/>
            <person name="Salamov A."/>
            <person name="Ahrendt S.R."/>
            <person name="Lipzen A."/>
            <person name="Sullivan W."/>
            <person name="Andreopoulos W.B."/>
            <person name="Clum A."/>
            <person name="Lindquist E."/>
            <person name="Daum C."/>
            <person name="Ramamoorthy G.K."/>
            <person name="Gryganskyi A."/>
            <person name="Culley D."/>
            <person name="Magnuson J.K."/>
            <person name="James T.Y."/>
            <person name="O'Malley M.A."/>
            <person name="Stajich J.E."/>
            <person name="Spatafora J.W."/>
            <person name="Visel A."/>
            <person name="Grigoriev I.V."/>
        </authorList>
    </citation>
    <scope>NUCLEOTIDE SEQUENCE [LARGE SCALE GENOMIC DNA]</scope>
    <source>
        <strain evidence="10 11">NRRL 1336</strain>
    </source>
</reference>
<dbReference type="InterPro" id="IPR017147">
    <property type="entry name" value="Tricalbin"/>
</dbReference>
<dbReference type="InterPro" id="IPR052455">
    <property type="entry name" value="Tricalbin_domain"/>
</dbReference>
<dbReference type="GO" id="GO:0071944">
    <property type="term" value="C:cell periphery"/>
    <property type="evidence" value="ECO:0007669"/>
    <property type="project" value="UniProtKB-ARBA"/>
</dbReference>
<accession>A0A1X2IGZ1</accession>
<keyword evidence="5 7" id="KW-0472">Membrane</keyword>
<dbReference type="GO" id="GO:0006869">
    <property type="term" value="P:lipid transport"/>
    <property type="evidence" value="ECO:0007669"/>
    <property type="project" value="UniProtKB-KW"/>
</dbReference>
<dbReference type="PROSITE" id="PS50004">
    <property type="entry name" value="C2"/>
    <property type="match status" value="5"/>
</dbReference>
<keyword evidence="11" id="KW-1185">Reference proteome</keyword>
<dbReference type="InterPro" id="IPR056910">
    <property type="entry name" value="TCB1-3_C2"/>
</dbReference>
<feature type="compositionally biased region" description="Polar residues" evidence="6">
    <location>
        <begin position="955"/>
        <end position="986"/>
    </location>
</feature>
<dbReference type="Pfam" id="PF25669">
    <property type="entry name" value="SMP_MUG190-like"/>
    <property type="match status" value="1"/>
</dbReference>
<comment type="subcellular location">
    <subcellularLocation>
        <location evidence="1">Membrane</location>
    </subcellularLocation>
</comment>
<feature type="compositionally biased region" description="Acidic residues" evidence="6">
    <location>
        <begin position="1148"/>
        <end position="1161"/>
    </location>
</feature>
<dbReference type="Pfam" id="PF24920">
    <property type="entry name" value="C2_TCB1"/>
    <property type="match status" value="1"/>
</dbReference>
<dbReference type="Pfam" id="PF00168">
    <property type="entry name" value="C2"/>
    <property type="match status" value="5"/>
</dbReference>
<keyword evidence="7" id="KW-0812">Transmembrane</keyword>
<dbReference type="Gene3D" id="2.60.40.150">
    <property type="entry name" value="C2 domain"/>
    <property type="match status" value="5"/>
</dbReference>
<feature type="compositionally biased region" description="Polar residues" evidence="6">
    <location>
        <begin position="1444"/>
        <end position="1464"/>
    </location>
</feature>
<dbReference type="OrthoDB" id="1029639at2759"/>
<feature type="transmembrane region" description="Helical" evidence="7">
    <location>
        <begin position="206"/>
        <end position="223"/>
    </location>
</feature>
<evidence type="ECO:0000256" key="2">
    <source>
        <dbReference type="ARBA" id="ARBA00022448"/>
    </source>
</evidence>
<evidence type="ECO:0000259" key="8">
    <source>
        <dbReference type="PROSITE" id="PS50004"/>
    </source>
</evidence>
<feature type="compositionally biased region" description="Polar residues" evidence="6">
    <location>
        <begin position="920"/>
        <end position="929"/>
    </location>
</feature>
<dbReference type="InterPro" id="IPR000008">
    <property type="entry name" value="C2_dom"/>
</dbReference>
<dbReference type="PIRSF" id="PIRSF037232">
    <property type="entry name" value="Tricalbin"/>
    <property type="match status" value="1"/>
</dbReference>
<feature type="region of interest" description="Disordered" evidence="6">
    <location>
        <begin position="1"/>
        <end position="135"/>
    </location>
</feature>
<dbReference type="PANTHER" id="PTHR46980:SF2">
    <property type="entry name" value="TRICALBIN-1-RELATED"/>
    <property type="match status" value="1"/>
</dbReference>
<proteinExistence type="predicted"/>
<evidence type="ECO:0000256" key="3">
    <source>
        <dbReference type="ARBA" id="ARBA00023055"/>
    </source>
</evidence>
<feature type="compositionally biased region" description="Polar residues" evidence="6">
    <location>
        <begin position="68"/>
        <end position="77"/>
    </location>
</feature>
<dbReference type="STRING" id="90262.A0A1X2IGZ1"/>
<feature type="domain" description="C2" evidence="8">
    <location>
        <begin position="1181"/>
        <end position="1306"/>
    </location>
</feature>
<organism evidence="10 11">
    <name type="scientific">Absidia repens</name>
    <dbReference type="NCBI Taxonomy" id="90262"/>
    <lineage>
        <taxon>Eukaryota</taxon>
        <taxon>Fungi</taxon>
        <taxon>Fungi incertae sedis</taxon>
        <taxon>Mucoromycota</taxon>
        <taxon>Mucoromycotina</taxon>
        <taxon>Mucoromycetes</taxon>
        <taxon>Mucorales</taxon>
        <taxon>Cunninghamellaceae</taxon>
        <taxon>Absidia</taxon>
    </lineage>
</organism>
<feature type="region of interest" description="Disordered" evidence="6">
    <location>
        <begin position="1107"/>
        <end position="1161"/>
    </location>
</feature>
<dbReference type="PANTHER" id="PTHR46980">
    <property type="entry name" value="TRICALBIN-1-RELATED"/>
    <property type="match status" value="1"/>
</dbReference>
<evidence type="ECO:0000256" key="7">
    <source>
        <dbReference type="SAM" id="Phobius"/>
    </source>
</evidence>
<evidence type="ECO:0000256" key="1">
    <source>
        <dbReference type="ARBA" id="ARBA00004370"/>
    </source>
</evidence>
<evidence type="ECO:0000256" key="6">
    <source>
        <dbReference type="SAM" id="MobiDB-lite"/>
    </source>
</evidence>
<evidence type="ECO:0000259" key="9">
    <source>
        <dbReference type="PROSITE" id="PS51847"/>
    </source>
</evidence>
<dbReference type="SUPFAM" id="SSF49562">
    <property type="entry name" value="C2 domain (Calcium/lipid-binding domain, CaLB)"/>
    <property type="match status" value="5"/>
</dbReference>
<evidence type="ECO:0000313" key="11">
    <source>
        <dbReference type="Proteomes" id="UP000193560"/>
    </source>
</evidence>
<feature type="domain" description="C2" evidence="8">
    <location>
        <begin position="621"/>
        <end position="731"/>
    </location>
</feature>
<dbReference type="InterPro" id="IPR035892">
    <property type="entry name" value="C2_domain_sf"/>
</dbReference>
<feature type="compositionally biased region" description="Basic and acidic residues" evidence="6">
    <location>
        <begin position="82"/>
        <end position="99"/>
    </location>
</feature>
<dbReference type="CDD" id="cd00030">
    <property type="entry name" value="C2"/>
    <property type="match status" value="1"/>
</dbReference>
<feature type="region of interest" description="Disordered" evidence="6">
    <location>
        <begin position="920"/>
        <end position="986"/>
    </location>
</feature>
<dbReference type="InterPro" id="IPR031468">
    <property type="entry name" value="SMP_LBD"/>
</dbReference>
<feature type="region of interest" description="Disordered" evidence="6">
    <location>
        <begin position="1437"/>
        <end position="1464"/>
    </location>
</feature>
<comment type="caution">
    <text evidence="10">The sequence shown here is derived from an EMBL/GenBank/DDBJ whole genome shotgun (WGS) entry which is preliminary data.</text>
</comment>
<sequence length="1587" mass="172183">MMEEKVSTPISSKDAGKIVQETTHPDAKVHTFDENMSPEEKKQHAIAGGPTASSSGGVEGAGEIPSVVKNNVTSENKMPTDAQDKKNEQKDILKNDNGGDQKVAPSSTEAAAATTTTTPASSSQSKSKSGSRVVPGGFSIDNDTICGWTDLSSLPNPGQDHLMVALKKSLTDEQIAAIYSGSRLDDYIPDHGLLGQILSDTYYGKWFHNAGALILAVVFTFILTKVGTGLFACLTIGAFLATYYQTSTRRLRRNIRDDVQREMTMRQLESDNESVNWMNHFLSRFWLIYEPVLSAQIIGTADAILSENCPSFLDSLRLTTFTLGTKAPHIEFVKTYPRTEPNIVCMDWKVSFTPTDTTDITARDLQSHVDPKIVLSIRLGKKMIGAGIPVLLEGIAFSGHMRFRIKMFNEFPHIQTVEACFLEKPMFDYILKPVGGEHLGFDVNNIPGLQTFVKDQVHANLGPMMYAPNVFTLDVAAMLAGVDKESANGVLALTIHSGAGLKLSDFLGSLDPYLTVHSGSDKNPELGRTKCIEDNNNPQWNETLFILLNGPHDTLYLNVKDRNVGRKDGDVGFASIDLKELGENDNSLDGLSLPVLHGSKPSGEIKCDMRYFPVSAEETQEDGTVIPAAESDTGIVQLTVYECKNLKDGGKVDSYAVITIDGQERATTSTYKRSANPRWDKKAEAFVTDKTKTKIVVTIKENNLHGDSVLGTWQSTLSNLEKSLADNTEWFNIEGVSGKLHLGMKWKPTVMTGFVGGLGHGSYQHPIGVVRAHFYGATGLKNVEALTGGKSDPYVRILSGMQVRDQTDYILDDLDPEWDTALYVPVHSLREDLVFEVMDYNDVSKDKTLGLTDFKLKEIIKETTNKESEQTVYEALEPVDRWVDLTNAQRRPGKGKLHYSISFYPTLDLIKDAAKGTDASKQQELSTAGTDGEEQLQKETTTAADSVGKKDNTEDAINQSTPANDSSTNELGTTGTPQPITTSGARQTMDVHNEPVIYESSDSNVIDVTKYTTGILAVKIHDANIPGNTGKVLAQLMVNSNDPQYKTLPQKGSTVEFDETGDAFVKELDFANVVVQLIKDTQKKEQIPVGHWTLPVAKVLEMVMKQQKTKAKPSTPTEAAAAAAASEPPAEGTTESSNGALKKKSDNDNDDNEGQDELENDGEEFKLLNTDGGTIRLSFNYFPVVNYTLPPEESMENQGNLTVTPVSAEHLRSADRNGKSDPFVVFTLNDEKMYKTDVYKKTLHPKFNSKKETFVLPVPRRIGSKLEAIIYDWDQVGNNEELARGEIKFTNDVLESFEAKEFDIPLTGGEATLKLRLLWQPQLLKRDRQGTSLLGTTTRAFTAVPGHALGAGVSLAGGAVGVGGKVLGTGGKAVFGGVGKFGSGIREIGNKIAHHRTSVVNDTHSAGGGSNGGGETAGVGAAGAAGAGAAVGGAAGAAGSAANRSSPSILNRRQSVDTTKSISNMSTIRPNEAIKVSIIGARGLKEALDCYVKVKSNSKSSLYKTHHIKKDTEPEWNENFMVNVKPNDKTLEFKVRSRGTLTDHDIGFASVDMNQPFSGWLPLSDGSGEINVRVDIPGSRSGSPQNQ</sequence>
<keyword evidence="7" id="KW-1133">Transmembrane helix</keyword>
<evidence type="ECO:0000313" key="10">
    <source>
        <dbReference type="EMBL" id="ORZ16303.1"/>
    </source>
</evidence>
<keyword evidence="3" id="KW-0445">Lipid transport</keyword>
<keyword evidence="2" id="KW-0813">Transport</keyword>
<feature type="domain" description="SMP-LTD" evidence="9">
    <location>
        <begin position="271"/>
        <end position="476"/>
    </location>
</feature>
<protein>
    <submittedName>
        <fullName evidence="10">C2 domain-containing protein</fullName>
    </submittedName>
</protein>
<evidence type="ECO:0000256" key="5">
    <source>
        <dbReference type="ARBA" id="ARBA00023136"/>
    </source>
</evidence>
<name>A0A1X2IGZ1_9FUNG</name>
<dbReference type="CDD" id="cd21678">
    <property type="entry name" value="SMP_TCB"/>
    <property type="match status" value="1"/>
</dbReference>
<dbReference type="GO" id="GO:0016020">
    <property type="term" value="C:membrane"/>
    <property type="evidence" value="ECO:0007669"/>
    <property type="project" value="UniProtKB-SubCell"/>
</dbReference>
<feature type="compositionally biased region" description="Basic and acidic residues" evidence="6">
    <location>
        <begin position="23"/>
        <end position="43"/>
    </location>
</feature>
<dbReference type="SMART" id="SM00239">
    <property type="entry name" value="C2"/>
    <property type="match status" value="5"/>
</dbReference>
<feature type="compositionally biased region" description="Low complexity" evidence="6">
    <location>
        <begin position="1112"/>
        <end position="1131"/>
    </location>
</feature>
<feature type="domain" description="C2" evidence="8">
    <location>
        <begin position="472"/>
        <end position="592"/>
    </location>
</feature>
<feature type="domain" description="C2" evidence="8">
    <location>
        <begin position="1454"/>
        <end position="1568"/>
    </location>
</feature>
<evidence type="ECO:0000256" key="4">
    <source>
        <dbReference type="ARBA" id="ARBA00023121"/>
    </source>
</evidence>
<dbReference type="PROSITE" id="PS51847">
    <property type="entry name" value="SMP"/>
    <property type="match status" value="1"/>
</dbReference>
<gene>
    <name evidence="10" type="ORF">BCR42DRAFT_491361</name>
</gene>
<dbReference type="EMBL" id="MCGE01000011">
    <property type="protein sequence ID" value="ORZ16303.1"/>
    <property type="molecule type" value="Genomic_DNA"/>
</dbReference>
<keyword evidence="4" id="KW-0446">Lipid-binding</keyword>
<dbReference type="Proteomes" id="UP000193560">
    <property type="component" value="Unassembled WGS sequence"/>
</dbReference>